<reference evidence="3" key="1">
    <citation type="submission" date="2018-12" db="EMBL/GenBank/DDBJ databases">
        <authorList>
            <person name="Yazar S."/>
        </authorList>
    </citation>
    <scope>NUCLEOTIDE SEQUENCE [LARGE SCALE GENOMIC DNA]</scope>
</reference>
<dbReference type="AlphaFoldDB" id="A0A4X2JVP0"/>
<keyword evidence="3" id="KW-1185">Reference proteome</keyword>
<evidence type="ECO:0000256" key="1">
    <source>
        <dbReference type="SAM" id="MobiDB-lite"/>
    </source>
</evidence>
<organism evidence="2 3">
    <name type="scientific">Vombatus ursinus</name>
    <name type="common">Common wombat</name>
    <dbReference type="NCBI Taxonomy" id="29139"/>
    <lineage>
        <taxon>Eukaryota</taxon>
        <taxon>Metazoa</taxon>
        <taxon>Chordata</taxon>
        <taxon>Craniata</taxon>
        <taxon>Vertebrata</taxon>
        <taxon>Euteleostomi</taxon>
        <taxon>Mammalia</taxon>
        <taxon>Metatheria</taxon>
        <taxon>Diprotodontia</taxon>
        <taxon>Vombatidae</taxon>
        <taxon>Vombatus</taxon>
    </lineage>
</organism>
<feature type="region of interest" description="Disordered" evidence="1">
    <location>
        <begin position="1"/>
        <end position="39"/>
    </location>
</feature>
<sequence>MTILITTPYLKSDGGGGGGERGAWEARRAVPSAKSTGKEGLQGDLLWDAFTLCFRSVDTLAGFPVLKTRSTLCNGTSMVNS</sequence>
<reference evidence="2" key="3">
    <citation type="submission" date="2025-09" db="UniProtKB">
        <authorList>
            <consortium name="Ensembl"/>
        </authorList>
    </citation>
    <scope>IDENTIFICATION</scope>
</reference>
<evidence type="ECO:0000313" key="2">
    <source>
        <dbReference type="Ensembl" id="ENSVURP00010001097.1"/>
    </source>
</evidence>
<reference evidence="2" key="2">
    <citation type="submission" date="2025-08" db="UniProtKB">
        <authorList>
            <consortium name="Ensembl"/>
        </authorList>
    </citation>
    <scope>IDENTIFICATION</scope>
</reference>
<evidence type="ECO:0000313" key="3">
    <source>
        <dbReference type="Proteomes" id="UP000314987"/>
    </source>
</evidence>
<accession>A0A4X2JVP0</accession>
<dbReference type="GeneTree" id="ENSGT00980000202622"/>
<protein>
    <submittedName>
        <fullName evidence="2">Uncharacterized protein</fullName>
    </submittedName>
</protein>
<name>A0A4X2JVP0_VOMUR</name>
<dbReference type="Ensembl" id="ENSVURT00010001267.1">
    <property type="protein sequence ID" value="ENSVURP00010001097.1"/>
    <property type="gene ID" value="ENSVURG00010000955.1"/>
</dbReference>
<dbReference type="Proteomes" id="UP000314987">
    <property type="component" value="Unassembled WGS sequence"/>
</dbReference>
<dbReference type="OMA" id="LYTIIQH"/>
<proteinExistence type="predicted"/>